<dbReference type="AlphaFoldDB" id="A0A9K3MZU9"/>
<gene>
    <name evidence="4" type="ORF">HanXRQr2_Chr11g0488831</name>
</gene>
<evidence type="ECO:0000256" key="2">
    <source>
        <dbReference type="ARBA" id="ARBA00023134"/>
    </source>
</evidence>
<evidence type="ECO:0000259" key="3">
    <source>
        <dbReference type="Pfam" id="PF22594"/>
    </source>
</evidence>
<keyword evidence="4" id="KW-0378">Hydrolase</keyword>
<dbReference type="PANTHER" id="PTHR44830:SF1">
    <property type="entry name" value="TR-TYPE G DOMAIN-CONTAINING PROTEIN"/>
    <property type="match status" value="1"/>
</dbReference>
<reference evidence="4" key="1">
    <citation type="journal article" date="2017" name="Nature">
        <title>The sunflower genome provides insights into oil metabolism, flowering and Asterid evolution.</title>
        <authorList>
            <person name="Badouin H."/>
            <person name="Gouzy J."/>
            <person name="Grassa C.J."/>
            <person name="Murat F."/>
            <person name="Staton S.E."/>
            <person name="Cottret L."/>
            <person name="Lelandais-Briere C."/>
            <person name="Owens G.L."/>
            <person name="Carrere S."/>
            <person name="Mayjonade B."/>
            <person name="Legrand L."/>
            <person name="Gill N."/>
            <person name="Kane N.C."/>
            <person name="Bowers J.E."/>
            <person name="Hubner S."/>
            <person name="Bellec A."/>
            <person name="Berard A."/>
            <person name="Berges H."/>
            <person name="Blanchet N."/>
            <person name="Boniface M.C."/>
            <person name="Brunel D."/>
            <person name="Catrice O."/>
            <person name="Chaidir N."/>
            <person name="Claudel C."/>
            <person name="Donnadieu C."/>
            <person name="Faraut T."/>
            <person name="Fievet G."/>
            <person name="Helmstetter N."/>
            <person name="King M."/>
            <person name="Knapp S.J."/>
            <person name="Lai Z."/>
            <person name="Le Paslier M.C."/>
            <person name="Lippi Y."/>
            <person name="Lorenzon L."/>
            <person name="Mandel J.R."/>
            <person name="Marage G."/>
            <person name="Marchand G."/>
            <person name="Marquand E."/>
            <person name="Bret-Mestries E."/>
            <person name="Morien E."/>
            <person name="Nambeesan S."/>
            <person name="Nguyen T."/>
            <person name="Pegot-Espagnet P."/>
            <person name="Pouilly N."/>
            <person name="Raftis F."/>
            <person name="Sallet E."/>
            <person name="Schiex T."/>
            <person name="Thomas J."/>
            <person name="Vandecasteele C."/>
            <person name="Vares D."/>
            <person name="Vear F."/>
            <person name="Vautrin S."/>
            <person name="Crespi M."/>
            <person name="Mangin B."/>
            <person name="Burke J.M."/>
            <person name="Salse J."/>
            <person name="Munos S."/>
            <person name="Vincourt P."/>
            <person name="Rieseberg L.H."/>
            <person name="Langlade N.B."/>
        </authorList>
    </citation>
    <scope>NUCLEOTIDE SEQUENCE</scope>
    <source>
        <tissue evidence="4">Leaves</tissue>
    </source>
</reference>
<proteinExistence type="predicted"/>
<dbReference type="EMBL" id="MNCJ02000326">
    <property type="protein sequence ID" value="KAF5781864.1"/>
    <property type="molecule type" value="Genomic_DNA"/>
</dbReference>
<evidence type="ECO:0000313" key="4">
    <source>
        <dbReference type="EMBL" id="KAF5781864.1"/>
    </source>
</evidence>
<dbReference type="GO" id="GO:0016787">
    <property type="term" value="F:hydrolase activity"/>
    <property type="evidence" value="ECO:0007669"/>
    <property type="project" value="UniProtKB-KW"/>
</dbReference>
<keyword evidence="5" id="KW-1185">Reference proteome</keyword>
<dbReference type="Pfam" id="PF22594">
    <property type="entry name" value="GTP-eEF1A_C"/>
    <property type="match status" value="1"/>
</dbReference>
<protein>
    <submittedName>
        <fullName evidence="4">Translation elongation factor EFTu/EF1A</fullName>
        <ecNumber evidence="4">3.6.5.3</ecNumber>
    </submittedName>
</protein>
<dbReference type="Gramene" id="mRNA:HanXRQr2_Chr11g0488831">
    <property type="protein sequence ID" value="CDS:HanXRQr2_Chr11g0488831.1"/>
    <property type="gene ID" value="HanXRQr2_Chr11g0488831"/>
</dbReference>
<dbReference type="InterPro" id="IPR054696">
    <property type="entry name" value="GTP-eEF1A_C"/>
</dbReference>
<dbReference type="SUPFAM" id="SSF50465">
    <property type="entry name" value="EF-Tu/eEF-1alpha/eIF2-gamma C-terminal domain"/>
    <property type="match status" value="1"/>
</dbReference>
<dbReference type="Gene3D" id="2.40.30.10">
    <property type="entry name" value="Translation factors"/>
    <property type="match status" value="1"/>
</dbReference>
<dbReference type="InterPro" id="IPR009001">
    <property type="entry name" value="Transl_elong_EF1A/Init_IF2_C"/>
</dbReference>
<dbReference type="GO" id="GO:0003746">
    <property type="term" value="F:translation elongation factor activity"/>
    <property type="evidence" value="ECO:0007669"/>
    <property type="project" value="UniProtKB-KW"/>
</dbReference>
<feature type="domain" description="GTP-eEF1A C-terminal" evidence="3">
    <location>
        <begin position="3"/>
        <end position="36"/>
    </location>
</feature>
<dbReference type="EC" id="3.6.5.3" evidence="4"/>
<dbReference type="Proteomes" id="UP000215914">
    <property type="component" value="Unassembled WGS sequence"/>
</dbReference>
<comment type="caution">
    <text evidence="4">The sequence shown here is derived from an EMBL/GenBank/DDBJ whole genome shotgun (WGS) entry which is preliminary data.</text>
</comment>
<evidence type="ECO:0000313" key="5">
    <source>
        <dbReference type="Proteomes" id="UP000215914"/>
    </source>
</evidence>
<organism evidence="4 5">
    <name type="scientific">Helianthus annuus</name>
    <name type="common">Common sunflower</name>
    <dbReference type="NCBI Taxonomy" id="4232"/>
    <lineage>
        <taxon>Eukaryota</taxon>
        <taxon>Viridiplantae</taxon>
        <taxon>Streptophyta</taxon>
        <taxon>Embryophyta</taxon>
        <taxon>Tracheophyta</taxon>
        <taxon>Spermatophyta</taxon>
        <taxon>Magnoliopsida</taxon>
        <taxon>eudicotyledons</taxon>
        <taxon>Gunneridae</taxon>
        <taxon>Pentapetalae</taxon>
        <taxon>asterids</taxon>
        <taxon>campanulids</taxon>
        <taxon>Asterales</taxon>
        <taxon>Asteraceae</taxon>
        <taxon>Asteroideae</taxon>
        <taxon>Heliantheae alliance</taxon>
        <taxon>Heliantheae</taxon>
        <taxon>Helianthus</taxon>
    </lineage>
</organism>
<keyword evidence="2" id="KW-0342">GTP-binding</keyword>
<dbReference type="PANTHER" id="PTHR44830">
    <property type="entry name" value="ELONGATION FACTOR 1 ALPHA"/>
    <property type="match status" value="1"/>
</dbReference>
<evidence type="ECO:0000256" key="1">
    <source>
        <dbReference type="ARBA" id="ARBA00022741"/>
    </source>
</evidence>
<sequence>MLPTKPMLVETFAEYLPLGRFVVRDMRQTVAVDVIKSVNKKHPTGAKVTKAATKSGAK</sequence>
<keyword evidence="4" id="KW-0251">Elongation factor</keyword>
<keyword evidence="4" id="KW-0648">Protein biosynthesis</keyword>
<keyword evidence="1" id="KW-0547">Nucleotide-binding</keyword>
<reference evidence="4" key="2">
    <citation type="submission" date="2020-06" db="EMBL/GenBank/DDBJ databases">
        <title>Helianthus annuus Genome sequencing and assembly Release 2.</title>
        <authorList>
            <person name="Gouzy J."/>
            <person name="Langlade N."/>
            <person name="Munos S."/>
        </authorList>
    </citation>
    <scope>NUCLEOTIDE SEQUENCE</scope>
    <source>
        <tissue evidence="4">Leaves</tissue>
    </source>
</reference>
<accession>A0A9K3MZU9</accession>
<dbReference type="GO" id="GO:0005525">
    <property type="term" value="F:GTP binding"/>
    <property type="evidence" value="ECO:0007669"/>
    <property type="project" value="UniProtKB-KW"/>
</dbReference>
<name>A0A9K3MZU9_HELAN</name>